<evidence type="ECO:0000259" key="1">
    <source>
        <dbReference type="Pfam" id="PF05899"/>
    </source>
</evidence>
<dbReference type="EMBL" id="KF900338">
    <property type="protein sequence ID" value="AIE91453.1"/>
    <property type="molecule type" value="Genomic_DNA"/>
</dbReference>
<feature type="domain" description="(S)-ureidoglycine aminohydrolase cupin" evidence="1">
    <location>
        <begin position="17"/>
        <end position="87"/>
    </location>
</feature>
<dbReference type="InterPro" id="IPR008579">
    <property type="entry name" value="UGlyAH_Cupin_dom"/>
</dbReference>
<dbReference type="InterPro" id="IPR014710">
    <property type="entry name" value="RmlC-like_jellyroll"/>
</dbReference>
<proteinExistence type="predicted"/>
<name>A0A075FJR8_9ARCH</name>
<dbReference type="InterPro" id="IPR011051">
    <property type="entry name" value="RmlC_Cupin_sf"/>
</dbReference>
<evidence type="ECO:0000313" key="2">
    <source>
        <dbReference type="EMBL" id="AIE91453.1"/>
    </source>
</evidence>
<protein>
    <recommendedName>
        <fullName evidence="1">(S)-ureidoglycine aminohydrolase cupin domain-containing protein</fullName>
    </recommendedName>
</protein>
<organism evidence="2">
    <name type="scientific">uncultured marine thaumarchaeote AD1000_11_E10</name>
    <dbReference type="NCBI Taxonomy" id="1455890"/>
    <lineage>
        <taxon>Archaea</taxon>
        <taxon>Nitrososphaerota</taxon>
        <taxon>environmental samples</taxon>
    </lineage>
</organism>
<reference evidence="2" key="1">
    <citation type="journal article" date="2014" name="Genome Biol. Evol.">
        <title>Pangenome evidence for extensive interdomain horizontal transfer affecting lineage core and shell genes in uncultured planktonic thaumarchaeota and euryarchaeota.</title>
        <authorList>
            <person name="Deschamps P."/>
            <person name="Zivanovic Y."/>
            <person name="Moreira D."/>
            <person name="Rodriguez-Valera F."/>
            <person name="Lopez-Garcia P."/>
        </authorList>
    </citation>
    <scope>NUCLEOTIDE SEQUENCE</scope>
</reference>
<dbReference type="AlphaFoldDB" id="A0A075FJR8"/>
<dbReference type="PANTHER" id="PTHR33271:SF22">
    <property type="entry name" value="OS04G0445200 PROTEIN"/>
    <property type="match status" value="1"/>
</dbReference>
<sequence>MEITIESSPDPSRLNSLHVFDWPIWTKEISEFPWEYDAQETCYFLEGEVIVTPENQSPVKLNKNDLVIFPSGMKCTWKILKDVKKHYKFG</sequence>
<dbReference type="PANTHER" id="PTHR33271">
    <property type="entry name" value="OS04G0445200 PROTEIN"/>
    <property type="match status" value="1"/>
</dbReference>
<dbReference type="Gene3D" id="2.60.120.10">
    <property type="entry name" value="Jelly Rolls"/>
    <property type="match status" value="1"/>
</dbReference>
<dbReference type="SUPFAM" id="SSF51182">
    <property type="entry name" value="RmlC-like cupins"/>
    <property type="match status" value="1"/>
</dbReference>
<dbReference type="Pfam" id="PF05899">
    <property type="entry name" value="Cupin_3"/>
    <property type="match status" value="1"/>
</dbReference>
<accession>A0A075FJR8</accession>
<dbReference type="CDD" id="cd02227">
    <property type="entry name" value="cupin_TM1112-like"/>
    <property type="match status" value="1"/>
</dbReference>